<accession>X0V3F7</accession>
<dbReference type="EMBL" id="BARS01026200">
    <property type="protein sequence ID" value="GAG12640.1"/>
    <property type="molecule type" value="Genomic_DNA"/>
</dbReference>
<dbReference type="AlphaFoldDB" id="X0V3F7"/>
<reference evidence="2" key="1">
    <citation type="journal article" date="2014" name="Front. Microbiol.">
        <title>High frequency of phylogenetically diverse reductive dehalogenase-homologous genes in deep subseafloor sedimentary metagenomes.</title>
        <authorList>
            <person name="Kawai M."/>
            <person name="Futagami T."/>
            <person name="Toyoda A."/>
            <person name="Takaki Y."/>
            <person name="Nishi S."/>
            <person name="Hori S."/>
            <person name="Arai W."/>
            <person name="Tsubouchi T."/>
            <person name="Morono Y."/>
            <person name="Uchiyama I."/>
            <person name="Ito T."/>
            <person name="Fujiyama A."/>
            <person name="Inagaki F."/>
            <person name="Takami H."/>
        </authorList>
    </citation>
    <scope>NUCLEOTIDE SEQUENCE</scope>
    <source>
        <strain evidence="2">Expedition CK06-06</strain>
    </source>
</reference>
<feature type="compositionally biased region" description="Acidic residues" evidence="1">
    <location>
        <begin position="159"/>
        <end position="183"/>
    </location>
</feature>
<feature type="non-terminal residue" evidence="2">
    <location>
        <position position="1"/>
    </location>
</feature>
<organism evidence="2">
    <name type="scientific">marine sediment metagenome</name>
    <dbReference type="NCBI Taxonomy" id="412755"/>
    <lineage>
        <taxon>unclassified sequences</taxon>
        <taxon>metagenomes</taxon>
        <taxon>ecological metagenomes</taxon>
    </lineage>
</organism>
<evidence type="ECO:0000313" key="2">
    <source>
        <dbReference type="EMBL" id="GAG12640.1"/>
    </source>
</evidence>
<feature type="region of interest" description="Disordered" evidence="1">
    <location>
        <begin position="153"/>
        <end position="183"/>
    </location>
</feature>
<protein>
    <submittedName>
        <fullName evidence="2">Uncharacterized protein</fullName>
    </submittedName>
</protein>
<gene>
    <name evidence="2" type="ORF">S01H1_41315</name>
</gene>
<name>X0V3F7_9ZZZZ</name>
<sequence length="183" mass="20950">GNVYYTILDHCYLAKYMNLESKNIDTIISNVETLVTEMKAWRNANVKFVTREENTGKYESLVLYTHDQQMADRVFKSGYYKTTTEDFLNTTSNSSKENNILENRRAKMNETLNGIFKAIAGPTFEEERILAEPAEDLSDTLLSDLEEIGLSTIEREAIPENEVEPLPEDLFDDLSDEDDQVEG</sequence>
<comment type="caution">
    <text evidence="2">The sequence shown here is derived from an EMBL/GenBank/DDBJ whole genome shotgun (WGS) entry which is preliminary data.</text>
</comment>
<proteinExistence type="predicted"/>
<evidence type="ECO:0000256" key="1">
    <source>
        <dbReference type="SAM" id="MobiDB-lite"/>
    </source>
</evidence>